<feature type="compositionally biased region" description="Low complexity" evidence="11">
    <location>
        <begin position="570"/>
        <end position="587"/>
    </location>
</feature>
<sequence>MKDTGQRLATTTVSSTCSAAQAAAASEEHDTFGFPYVPYLSQLRFMDTVWRALQGSSQGTKFAALEMATGGGKTLSFLCPSVLWLKQQAEQLILQQLQQKHRQIQAQQKQQQDSEKTRKTPPWVKTALLQQQRQQAQQFLRERKTRLKEAAARSDAAAAANPMQHVEQQKGQNCKVALASKRLATVNSTQEQQDLAEYDAYAPEEPDSCLNVKWNNSLHESWGTSSQPGSSHSLRIPQIVICSRTHQQLQQYVSEIRMMQEKGRREEIKDFVAVVAAGRQQLCLHPDVFTGDSSSSNSNSSSDLGDKCSYLVSKGLCGYYKRKHLVSDAAVAATLDIEDLRRIGRSVGGCPYYGCRAAAAEADVVLLPFSLAFPADGSTAEVGFFSLADSVFCVDEAHHLSAALSNSKSATLSHRTTASAARLLSLYVKQFSSRLAPRSLHLLQQLTRLVETIYKGLQPYCCCGEPQEWTRQQQQQQCHVVDDSHSNPHAALAYSREAAKEDTKGAAIGAAAADIQARGTETVLTATALLRLFKLDSFDFHELIAFLSDPTRRICQKMRGFAMQHNHKLQQPPQKQQQTKQPQTQQKQQRHTEQHILEPSCMYTVRSFIHSLLGMDAADRLVITSLQHHQEAASTVMGLAGAAERKTEDGMGAKLACGRACCCCRLEVVCLATEKAFEPILKTARLVVLMGGTLSPFESLTRFVRCLPPSSYMFLSADTGTASDRVLALPISRLSSSCSDFCFEFSQRIHFPMQFVSLLRLLLCVSGTVSGGVVVFFPSFATLQSFLAVAGISDGDAGRDVAASAAAAPIMTELKKLGPIFAERRAPGPTKVDAGIHIAYGAALWQIYTCAILKGYSVGRTLDADKTEWKRNSDSVCGGRNSRDNHWQSMKYKAECAQEGTPKPRPAFLFCVMGGRLSEGVNFSDALARLLVVVGMPFPCIKDKIFTLHREHYNEIMQKQQATADEAKEARPVPSCGLAYSRQQQQQQQQKEYQCLDYGLLQCMTTVNQTIGRAIRHSKDYAAILLVDRRYSLARVQQLLPRWVVQSLEMPSPTQDNKCRADLTAGSVTDGAEAADEFLTRRLESFFGRLEKAEHAGPK</sequence>
<keyword evidence="14" id="KW-1185">Reference proteome</keyword>
<evidence type="ECO:0000256" key="8">
    <source>
        <dbReference type="ARBA" id="ARBA00023004"/>
    </source>
</evidence>
<dbReference type="GO" id="GO:0003677">
    <property type="term" value="F:DNA binding"/>
    <property type="evidence" value="ECO:0007669"/>
    <property type="project" value="InterPro"/>
</dbReference>
<dbReference type="GO" id="GO:0005524">
    <property type="term" value="F:ATP binding"/>
    <property type="evidence" value="ECO:0007669"/>
    <property type="project" value="UniProtKB-KW"/>
</dbReference>
<name>U6M6R8_EIMMA</name>
<reference evidence="13" key="2">
    <citation type="submission" date="2013-10" db="EMBL/GenBank/DDBJ databases">
        <authorList>
            <person name="Aslett M."/>
        </authorList>
    </citation>
    <scope>NUCLEOTIDE SEQUENCE [LARGE SCALE GENOMIC DNA]</scope>
    <source>
        <strain evidence="13">Weybridge</strain>
    </source>
</reference>
<dbReference type="SMART" id="SM00491">
    <property type="entry name" value="HELICc2"/>
    <property type="match status" value="1"/>
</dbReference>
<dbReference type="Proteomes" id="UP000030763">
    <property type="component" value="Unassembled WGS sequence"/>
</dbReference>
<dbReference type="OMA" id="GTMEPRL"/>
<evidence type="ECO:0000313" key="13">
    <source>
        <dbReference type="EMBL" id="CDJ59922.1"/>
    </source>
</evidence>
<keyword evidence="10" id="KW-0413">Isomerase</keyword>
<dbReference type="GeneID" id="25336567"/>
<dbReference type="InterPro" id="IPR027417">
    <property type="entry name" value="P-loop_NTPase"/>
</dbReference>
<keyword evidence="7" id="KW-0067">ATP-binding</keyword>
<feature type="domain" description="Helicase ATP-binding" evidence="12">
    <location>
        <begin position="28"/>
        <end position="461"/>
    </location>
</feature>
<keyword evidence="9" id="KW-0411">Iron-sulfur</keyword>
<dbReference type="PROSITE" id="PS51193">
    <property type="entry name" value="HELICASE_ATP_BIND_2"/>
    <property type="match status" value="1"/>
</dbReference>
<evidence type="ECO:0000256" key="9">
    <source>
        <dbReference type="ARBA" id="ARBA00023014"/>
    </source>
</evidence>
<proteinExistence type="inferred from homology"/>
<evidence type="ECO:0000256" key="2">
    <source>
        <dbReference type="ARBA" id="ARBA00008435"/>
    </source>
</evidence>
<dbReference type="InterPro" id="IPR006554">
    <property type="entry name" value="Helicase-like_DEXD_c2"/>
</dbReference>
<dbReference type="GO" id="GO:0005634">
    <property type="term" value="C:nucleus"/>
    <property type="evidence" value="ECO:0007669"/>
    <property type="project" value="TreeGrafter"/>
</dbReference>
<comment type="similarity">
    <text evidence="2">Belongs to the DEAD box helicase family. DEAH subfamily. DDX11/CHL1 sub-subfamily.</text>
</comment>
<evidence type="ECO:0000259" key="12">
    <source>
        <dbReference type="PROSITE" id="PS51193"/>
    </source>
</evidence>
<dbReference type="PANTHER" id="PTHR11472:SF41">
    <property type="entry name" value="ATP-DEPENDENT DNA HELICASE DDX11-RELATED"/>
    <property type="match status" value="1"/>
</dbReference>
<evidence type="ECO:0000256" key="3">
    <source>
        <dbReference type="ARBA" id="ARBA00022723"/>
    </source>
</evidence>
<keyword evidence="6 13" id="KW-0347">Helicase</keyword>
<evidence type="ECO:0000313" key="14">
    <source>
        <dbReference type="Proteomes" id="UP000030763"/>
    </source>
</evidence>
<dbReference type="GO" id="GO:0051536">
    <property type="term" value="F:iron-sulfur cluster binding"/>
    <property type="evidence" value="ECO:0007669"/>
    <property type="project" value="UniProtKB-KW"/>
</dbReference>
<dbReference type="EMBL" id="HG720984">
    <property type="protein sequence ID" value="CDJ59922.1"/>
    <property type="molecule type" value="Genomic_DNA"/>
</dbReference>
<evidence type="ECO:0000256" key="10">
    <source>
        <dbReference type="ARBA" id="ARBA00023235"/>
    </source>
</evidence>
<keyword evidence="4" id="KW-0547">Nucleotide-binding</keyword>
<evidence type="ECO:0000256" key="5">
    <source>
        <dbReference type="ARBA" id="ARBA00022801"/>
    </source>
</evidence>
<dbReference type="GO" id="GO:0016818">
    <property type="term" value="F:hydrolase activity, acting on acid anhydrides, in phosphorus-containing anhydrides"/>
    <property type="evidence" value="ECO:0007669"/>
    <property type="project" value="InterPro"/>
</dbReference>
<organism evidence="13 14">
    <name type="scientific">Eimeria maxima</name>
    <name type="common">Coccidian parasite</name>
    <dbReference type="NCBI Taxonomy" id="5804"/>
    <lineage>
        <taxon>Eukaryota</taxon>
        <taxon>Sar</taxon>
        <taxon>Alveolata</taxon>
        <taxon>Apicomplexa</taxon>
        <taxon>Conoidasida</taxon>
        <taxon>Coccidia</taxon>
        <taxon>Eucoccidiorida</taxon>
        <taxon>Eimeriorina</taxon>
        <taxon>Eimeriidae</taxon>
        <taxon>Eimeria</taxon>
    </lineage>
</organism>
<reference evidence="13" key="1">
    <citation type="submission" date="2013-10" db="EMBL/GenBank/DDBJ databases">
        <title>Genomic analysis of the causative agents of coccidiosis in chickens.</title>
        <authorList>
            <person name="Reid A.J."/>
            <person name="Blake D."/>
            <person name="Billington K."/>
            <person name="Browne H."/>
            <person name="Dunn M."/>
            <person name="Hung S."/>
            <person name="Kawahara F."/>
            <person name="Miranda-Saavedra D."/>
            <person name="Mourier T."/>
            <person name="Nagra H."/>
            <person name="Otto T.D."/>
            <person name="Rawlings N."/>
            <person name="Sanchez A."/>
            <person name="Sanders M."/>
            <person name="Subramaniam C."/>
            <person name="Tay Y."/>
            <person name="Dear P."/>
            <person name="Doerig C."/>
            <person name="Gruber A."/>
            <person name="Parkinson J."/>
            <person name="Shirley M."/>
            <person name="Wan K.L."/>
            <person name="Berriman M."/>
            <person name="Tomley F."/>
            <person name="Pain A."/>
        </authorList>
    </citation>
    <scope>NUCLEOTIDE SEQUENCE [LARGE SCALE GENOMIC DNA]</scope>
    <source>
        <strain evidence="13">Weybridge</strain>
    </source>
</reference>
<dbReference type="RefSeq" id="XP_013336567.1">
    <property type="nucleotide sequence ID" value="XM_013481113.1"/>
</dbReference>
<dbReference type="VEuPathDB" id="ToxoDB:EMWEY_00025810"/>
<dbReference type="Pfam" id="PF13307">
    <property type="entry name" value="Helicase_C_2"/>
    <property type="match status" value="1"/>
</dbReference>
<dbReference type="InterPro" id="IPR010614">
    <property type="entry name" value="RAD3-like_helicase_DEAD"/>
</dbReference>
<feature type="region of interest" description="Disordered" evidence="11">
    <location>
        <begin position="563"/>
        <end position="593"/>
    </location>
</feature>
<dbReference type="InterPro" id="IPR006555">
    <property type="entry name" value="ATP-dep_Helicase_C"/>
</dbReference>
<dbReference type="SMART" id="SM00488">
    <property type="entry name" value="DEXDc2"/>
    <property type="match status" value="1"/>
</dbReference>
<dbReference type="PANTHER" id="PTHR11472">
    <property type="entry name" value="DNA REPAIR DEAD HELICASE RAD3/XP-D SUBFAMILY MEMBER"/>
    <property type="match status" value="1"/>
</dbReference>
<evidence type="ECO:0000256" key="11">
    <source>
        <dbReference type="SAM" id="MobiDB-lite"/>
    </source>
</evidence>
<evidence type="ECO:0000256" key="7">
    <source>
        <dbReference type="ARBA" id="ARBA00022840"/>
    </source>
</evidence>
<dbReference type="GO" id="GO:0034085">
    <property type="term" value="P:establishment of sister chromatid cohesion"/>
    <property type="evidence" value="ECO:0007669"/>
    <property type="project" value="TreeGrafter"/>
</dbReference>
<dbReference type="InterPro" id="IPR045028">
    <property type="entry name" value="DinG/Rad3-like"/>
</dbReference>
<keyword evidence="8" id="KW-0408">Iron</keyword>
<dbReference type="OrthoDB" id="19182at2759"/>
<evidence type="ECO:0000256" key="1">
    <source>
        <dbReference type="ARBA" id="ARBA00001966"/>
    </source>
</evidence>
<dbReference type="GO" id="GO:0003678">
    <property type="term" value="F:DNA helicase activity"/>
    <property type="evidence" value="ECO:0007669"/>
    <property type="project" value="InterPro"/>
</dbReference>
<comment type="cofactor">
    <cofactor evidence="1">
        <name>[4Fe-4S] cluster</name>
        <dbReference type="ChEBI" id="CHEBI:49883"/>
    </cofactor>
</comment>
<evidence type="ECO:0000256" key="6">
    <source>
        <dbReference type="ARBA" id="ARBA00022806"/>
    </source>
</evidence>
<dbReference type="InterPro" id="IPR014013">
    <property type="entry name" value="Helic_SF1/SF2_ATP-bd_DinG/Rad3"/>
</dbReference>
<accession>U6M6R8</accession>
<keyword evidence="3" id="KW-0479">Metal-binding</keyword>
<dbReference type="GO" id="GO:0006139">
    <property type="term" value="P:nucleobase-containing compound metabolic process"/>
    <property type="evidence" value="ECO:0007669"/>
    <property type="project" value="InterPro"/>
</dbReference>
<evidence type="ECO:0000256" key="4">
    <source>
        <dbReference type="ARBA" id="ARBA00022741"/>
    </source>
</evidence>
<protein>
    <submittedName>
        <fullName evidence="13">Helicase, putative</fullName>
    </submittedName>
</protein>
<dbReference type="Gene3D" id="3.40.50.300">
    <property type="entry name" value="P-loop containing nucleotide triphosphate hydrolases"/>
    <property type="match status" value="3"/>
</dbReference>
<gene>
    <name evidence="13" type="ORF">EMWEY_00025810</name>
</gene>
<dbReference type="Pfam" id="PF06733">
    <property type="entry name" value="DEAD_2"/>
    <property type="match status" value="1"/>
</dbReference>
<keyword evidence="5" id="KW-0378">Hydrolase</keyword>
<dbReference type="AlphaFoldDB" id="U6M6R8"/>
<dbReference type="GO" id="GO:0046872">
    <property type="term" value="F:metal ion binding"/>
    <property type="evidence" value="ECO:0007669"/>
    <property type="project" value="UniProtKB-KW"/>
</dbReference>